<evidence type="ECO:0000256" key="1">
    <source>
        <dbReference type="SAM" id="Phobius"/>
    </source>
</evidence>
<gene>
    <name evidence="2" type="ORF">ABZ921_33610</name>
</gene>
<keyword evidence="1" id="KW-1133">Transmembrane helix</keyword>
<accession>A0ABV3BYE0</accession>
<feature type="transmembrane region" description="Helical" evidence="1">
    <location>
        <begin position="262"/>
        <end position="282"/>
    </location>
</feature>
<sequence>MTVIVRMRRDPVEEALVRARFEAAQWVVRTVDDASGCAEDEVRYRLDGWLIGAVRGARAEAERQVRALTADRPDVKVELAGLAPRSQSEEPSSLWHMYREPGWGQGTLLGGIKRVWIAVGGADTHRTVRIAGQGSPALAEEAFSRSDFGGELFVEGEHGVRRGAAPAMESSGADRDRWWRGRAGMVVRGALCLALVVYGWMAHEVPSPWQGLLVLPLAVAAWGLGRWVTSGAETPWPVRYGAGVLLVTALSTAGYMEAGASAHAPVGIVGSVVLVPAIWLIARGSWHACRSSRLARNLVALAPVLVLPLPWVLPFTGRLLQAGYLNDGFGIPVAAVSVDPVWTYGIAVKPVFFAACALFVCLGLAGWARYFYWSGGGKVLNMVMVAVIALTYLLTITTTSLQNMASAATSAARAAVEGRDPAPYFGIDGTLVCVKPVVDRPAVENGPLPVDHAVLAFERAGDDLWLWDPERATSGGGPLPALSARAEHVATWVPDQGVQRCADKS</sequence>
<keyword evidence="1" id="KW-0812">Transmembrane</keyword>
<dbReference type="Proteomes" id="UP001551176">
    <property type="component" value="Unassembled WGS sequence"/>
</dbReference>
<proteinExistence type="predicted"/>
<comment type="caution">
    <text evidence="2">The sequence shown here is derived from an EMBL/GenBank/DDBJ whole genome shotgun (WGS) entry which is preliminary data.</text>
</comment>
<feature type="transmembrane region" description="Helical" evidence="1">
    <location>
        <begin position="209"/>
        <end position="228"/>
    </location>
</feature>
<feature type="transmembrane region" description="Helical" evidence="1">
    <location>
        <begin position="351"/>
        <end position="372"/>
    </location>
</feature>
<evidence type="ECO:0000313" key="2">
    <source>
        <dbReference type="EMBL" id="MEU6825577.1"/>
    </source>
</evidence>
<feature type="transmembrane region" description="Helical" evidence="1">
    <location>
        <begin position="294"/>
        <end position="313"/>
    </location>
</feature>
<feature type="transmembrane region" description="Helical" evidence="1">
    <location>
        <begin position="185"/>
        <end position="203"/>
    </location>
</feature>
<name>A0ABV3BYE0_9ACTN</name>
<dbReference type="EMBL" id="JBEYXV010000021">
    <property type="protein sequence ID" value="MEU6825577.1"/>
    <property type="molecule type" value="Genomic_DNA"/>
</dbReference>
<feature type="transmembrane region" description="Helical" evidence="1">
    <location>
        <begin position="379"/>
        <end position="396"/>
    </location>
</feature>
<keyword evidence="3" id="KW-1185">Reference proteome</keyword>
<evidence type="ECO:0000313" key="3">
    <source>
        <dbReference type="Proteomes" id="UP001551176"/>
    </source>
</evidence>
<reference evidence="2 3" key="1">
    <citation type="submission" date="2024-06" db="EMBL/GenBank/DDBJ databases">
        <title>The Natural Products Discovery Center: Release of the First 8490 Sequenced Strains for Exploring Actinobacteria Biosynthetic Diversity.</title>
        <authorList>
            <person name="Kalkreuter E."/>
            <person name="Kautsar S.A."/>
            <person name="Yang D."/>
            <person name="Bader C.D."/>
            <person name="Teijaro C.N."/>
            <person name="Fluegel L."/>
            <person name="Davis C.M."/>
            <person name="Simpson J.R."/>
            <person name="Lauterbach L."/>
            <person name="Steele A.D."/>
            <person name="Gui C."/>
            <person name="Meng S."/>
            <person name="Li G."/>
            <person name="Viehrig K."/>
            <person name="Ye F."/>
            <person name="Su P."/>
            <person name="Kiefer A.F."/>
            <person name="Nichols A."/>
            <person name="Cepeda A.J."/>
            <person name="Yan W."/>
            <person name="Fan B."/>
            <person name="Jiang Y."/>
            <person name="Adhikari A."/>
            <person name="Zheng C.-J."/>
            <person name="Schuster L."/>
            <person name="Cowan T.M."/>
            <person name="Smanski M.J."/>
            <person name="Chevrette M.G."/>
            <person name="De Carvalho L.P.S."/>
            <person name="Shen B."/>
        </authorList>
    </citation>
    <scope>NUCLEOTIDE SEQUENCE [LARGE SCALE GENOMIC DNA]</scope>
    <source>
        <strain evidence="2 3">NPDC046838</strain>
    </source>
</reference>
<feature type="transmembrane region" description="Helical" evidence="1">
    <location>
        <begin position="240"/>
        <end position="256"/>
    </location>
</feature>
<dbReference type="RefSeq" id="WP_359356194.1">
    <property type="nucleotide sequence ID" value="NZ_JBEYXV010000021.1"/>
</dbReference>
<protein>
    <submittedName>
        <fullName evidence="2">Uncharacterized protein</fullName>
    </submittedName>
</protein>
<keyword evidence="1" id="KW-0472">Membrane</keyword>
<organism evidence="2 3">
    <name type="scientific">Streptomyces atriruber</name>
    <dbReference type="NCBI Taxonomy" id="545121"/>
    <lineage>
        <taxon>Bacteria</taxon>
        <taxon>Bacillati</taxon>
        <taxon>Actinomycetota</taxon>
        <taxon>Actinomycetes</taxon>
        <taxon>Kitasatosporales</taxon>
        <taxon>Streptomycetaceae</taxon>
        <taxon>Streptomyces</taxon>
    </lineage>
</organism>